<evidence type="ECO:0000256" key="2">
    <source>
        <dbReference type="ARBA" id="ARBA00022797"/>
    </source>
</evidence>
<comment type="caution">
    <text evidence="5">The sequence shown here is derived from an EMBL/GenBank/DDBJ whole genome shotgun (WGS) entry which is preliminary data.</text>
</comment>
<comment type="similarity">
    <text evidence="1">Belongs to the peptidase S33 family.</text>
</comment>
<dbReference type="InterPro" id="IPR016292">
    <property type="entry name" value="Epoxide_hydrolase"/>
</dbReference>
<keyword evidence="2" id="KW-0058">Aromatic hydrocarbons catabolism</keyword>
<protein>
    <submittedName>
        <fullName evidence="5">Epoxide hydrolase</fullName>
    </submittedName>
</protein>
<dbReference type="GO" id="GO:0016787">
    <property type="term" value="F:hydrolase activity"/>
    <property type="evidence" value="ECO:0007669"/>
    <property type="project" value="UniProtKB-KW"/>
</dbReference>
<dbReference type="PIRSF" id="PIRSF001112">
    <property type="entry name" value="Epoxide_hydrolase"/>
    <property type="match status" value="1"/>
</dbReference>
<dbReference type="InterPro" id="IPR000639">
    <property type="entry name" value="Epox_hydrolase-like"/>
</dbReference>
<dbReference type="InterPro" id="IPR029058">
    <property type="entry name" value="AB_hydrolase_fold"/>
</dbReference>
<dbReference type="Pfam" id="PF06441">
    <property type="entry name" value="EHN"/>
    <property type="match status" value="1"/>
</dbReference>
<accession>A0ABP3YQN1</accession>
<evidence type="ECO:0000313" key="5">
    <source>
        <dbReference type="EMBL" id="GAA0899843.1"/>
    </source>
</evidence>
<dbReference type="PRINTS" id="PR00412">
    <property type="entry name" value="EPOXHYDRLASE"/>
</dbReference>
<reference evidence="6" key="1">
    <citation type="journal article" date="2019" name="Int. J. Syst. Evol. Microbiol.">
        <title>The Global Catalogue of Microorganisms (GCM) 10K type strain sequencing project: providing services to taxonomists for standard genome sequencing and annotation.</title>
        <authorList>
            <consortium name="The Broad Institute Genomics Platform"/>
            <consortium name="The Broad Institute Genome Sequencing Center for Infectious Disease"/>
            <person name="Wu L."/>
            <person name="Ma J."/>
        </authorList>
    </citation>
    <scope>NUCLEOTIDE SEQUENCE [LARGE SCALE GENOMIC DNA]</scope>
    <source>
        <strain evidence="6">JCM 11117</strain>
    </source>
</reference>
<dbReference type="RefSeq" id="WP_343945544.1">
    <property type="nucleotide sequence ID" value="NZ_BAAAHP010000214.1"/>
</dbReference>
<name>A0ABP3YQN1_9PSEU</name>
<dbReference type="Proteomes" id="UP001499967">
    <property type="component" value="Unassembled WGS sequence"/>
</dbReference>
<evidence type="ECO:0000256" key="3">
    <source>
        <dbReference type="ARBA" id="ARBA00022801"/>
    </source>
</evidence>
<gene>
    <name evidence="5" type="ORF">GCM10009559_65030</name>
</gene>
<dbReference type="Gene3D" id="3.40.50.1820">
    <property type="entry name" value="alpha/beta hydrolase"/>
    <property type="match status" value="1"/>
</dbReference>
<organism evidence="5 6">
    <name type="scientific">Pseudonocardia zijingensis</name>
    <dbReference type="NCBI Taxonomy" id="153376"/>
    <lineage>
        <taxon>Bacteria</taxon>
        <taxon>Bacillati</taxon>
        <taxon>Actinomycetota</taxon>
        <taxon>Actinomycetes</taxon>
        <taxon>Pseudonocardiales</taxon>
        <taxon>Pseudonocardiaceae</taxon>
        <taxon>Pseudonocardia</taxon>
    </lineage>
</organism>
<evidence type="ECO:0000259" key="4">
    <source>
        <dbReference type="Pfam" id="PF06441"/>
    </source>
</evidence>
<dbReference type="PANTHER" id="PTHR21661">
    <property type="entry name" value="EPOXIDE HYDROLASE 1-RELATED"/>
    <property type="match status" value="1"/>
</dbReference>
<sequence length="404" mass="44494">MTSTTVPHTGRTAIDPFEVHVPEEQLAELRRRLVATRLPTRELVADRAQGVQLATVRALARYWATEYDWRACEARLNALPQFTTEIDGVDVHFVHVRSRHEDALPLIMTHGWPGSVIELLETVGPLTDPTAHGGAAEDAFHLVLPSLPGYGFSSEPAEPGWESGRIARAWAELMERLGYSRYVAQGGDVGATVTDAMARQAPEGLAGIHVNLLAGALGLADRLPAGSERERAAHDALHTFMTDGFGYFLEQSTRPQTIGYSLLDSPVGLAAWLLDHDTDSYYKMSRAFVERDPVGNLTREHVVDNISLYWLTGTGTSAARWYWEFGQFVAVAAATGREPPPVAVPVAFTTFPGEIWAAPRSWVETVYPGVVYFHEAERGGHFPAWEEPEVFAAELRAAFRPLRA</sequence>
<keyword evidence="3 5" id="KW-0378">Hydrolase</keyword>
<dbReference type="SUPFAM" id="SSF53474">
    <property type="entry name" value="alpha/beta-Hydrolases"/>
    <property type="match status" value="1"/>
</dbReference>
<keyword evidence="6" id="KW-1185">Reference proteome</keyword>
<dbReference type="EMBL" id="BAAAHP010000214">
    <property type="protein sequence ID" value="GAA0899843.1"/>
    <property type="molecule type" value="Genomic_DNA"/>
</dbReference>
<proteinExistence type="inferred from homology"/>
<feature type="domain" description="Epoxide hydrolase N-terminal" evidence="4">
    <location>
        <begin position="14"/>
        <end position="118"/>
    </location>
</feature>
<dbReference type="InterPro" id="IPR010497">
    <property type="entry name" value="Epoxide_hydro_N"/>
</dbReference>
<dbReference type="PANTHER" id="PTHR21661:SF35">
    <property type="entry name" value="EPOXIDE HYDROLASE"/>
    <property type="match status" value="1"/>
</dbReference>
<evidence type="ECO:0000256" key="1">
    <source>
        <dbReference type="ARBA" id="ARBA00010088"/>
    </source>
</evidence>
<evidence type="ECO:0000313" key="6">
    <source>
        <dbReference type="Proteomes" id="UP001499967"/>
    </source>
</evidence>